<keyword evidence="2" id="KW-1185">Reference proteome</keyword>
<protein>
    <submittedName>
        <fullName evidence="1">Regulatory protein, tetR family</fullName>
    </submittedName>
</protein>
<proteinExistence type="predicted"/>
<accession>A0A1G8FJJ4</accession>
<dbReference type="AlphaFoldDB" id="A0A1G8FJJ4"/>
<dbReference type="SUPFAM" id="SSF46689">
    <property type="entry name" value="Homeodomain-like"/>
    <property type="match status" value="1"/>
</dbReference>
<dbReference type="Gene3D" id="1.10.357.10">
    <property type="entry name" value="Tetracycline Repressor, domain 2"/>
    <property type="match status" value="1"/>
</dbReference>
<dbReference type="EMBL" id="FNDN01000003">
    <property type="protein sequence ID" value="SDH82333.1"/>
    <property type="molecule type" value="Genomic_DNA"/>
</dbReference>
<dbReference type="RefSeq" id="WP_246442022.1">
    <property type="nucleotide sequence ID" value="NZ_CP048813.1"/>
</dbReference>
<reference evidence="1 2" key="1">
    <citation type="submission" date="2016-10" db="EMBL/GenBank/DDBJ databases">
        <authorList>
            <person name="de Groot N.N."/>
        </authorList>
    </citation>
    <scope>NUCLEOTIDE SEQUENCE [LARGE SCALE GENOMIC DNA]</scope>
    <source>
        <strain evidence="1 2">DSM 44892</strain>
    </source>
</reference>
<evidence type="ECO:0000313" key="1">
    <source>
        <dbReference type="EMBL" id="SDH82333.1"/>
    </source>
</evidence>
<dbReference type="Proteomes" id="UP000183263">
    <property type="component" value="Unassembled WGS sequence"/>
</dbReference>
<name>A0A1G8FJJ4_9NOCA</name>
<organism evidence="1 2">
    <name type="scientific">Rhodococcus triatomae</name>
    <dbReference type="NCBI Taxonomy" id="300028"/>
    <lineage>
        <taxon>Bacteria</taxon>
        <taxon>Bacillati</taxon>
        <taxon>Actinomycetota</taxon>
        <taxon>Actinomycetes</taxon>
        <taxon>Mycobacteriales</taxon>
        <taxon>Nocardiaceae</taxon>
        <taxon>Rhodococcus</taxon>
    </lineage>
</organism>
<evidence type="ECO:0000313" key="2">
    <source>
        <dbReference type="Proteomes" id="UP000183263"/>
    </source>
</evidence>
<gene>
    <name evidence="1" type="ORF">SAMN05444695_103304</name>
</gene>
<dbReference type="InterPro" id="IPR009057">
    <property type="entry name" value="Homeodomain-like_sf"/>
</dbReference>
<sequence>MRTAERLVAERGLRGASAREVVKASGHRNNSAVAYHFGSWEGLLAAVWELHAAPIAADRARRLAALPEHASLRELVAAYICPIVTEIGSHTPSCWARFNEQWIVGARLDFVTDPGLSAQPEERELRESLTHDLRALFARIADALVHLDPPDRPRRVALAARFVISALAAWERDNEIDGATTSLDALSDELVTLTVAVLEAH</sequence>